<evidence type="ECO:0000313" key="3">
    <source>
        <dbReference type="Proteomes" id="UP000479710"/>
    </source>
</evidence>
<feature type="compositionally biased region" description="Basic and acidic residues" evidence="1">
    <location>
        <begin position="116"/>
        <end position="133"/>
    </location>
</feature>
<dbReference type="AlphaFoldDB" id="A0A6G1E7H7"/>
<proteinExistence type="predicted"/>
<sequence length="133" mass="14154">MFAKKIQAEIPVVGRYGARGSPEPVDEVSNYDDEAAQMRRAGAAVGWLSGADLAEGAQRGRRKTEMGSSSTRSRRGVAVGGGSCRRSSGGPEEDGDGELKHPEPPWGGCRGQILPEELRGAEEDGDGELERVW</sequence>
<reference evidence="2 3" key="1">
    <citation type="submission" date="2019-11" db="EMBL/GenBank/DDBJ databases">
        <title>Whole genome sequence of Oryza granulata.</title>
        <authorList>
            <person name="Li W."/>
        </authorList>
    </citation>
    <scope>NUCLEOTIDE SEQUENCE [LARGE SCALE GENOMIC DNA]</scope>
    <source>
        <strain evidence="3">cv. Menghai</strain>
        <tissue evidence="2">Leaf</tissue>
    </source>
</reference>
<organism evidence="2 3">
    <name type="scientific">Oryza meyeriana var. granulata</name>
    <dbReference type="NCBI Taxonomy" id="110450"/>
    <lineage>
        <taxon>Eukaryota</taxon>
        <taxon>Viridiplantae</taxon>
        <taxon>Streptophyta</taxon>
        <taxon>Embryophyta</taxon>
        <taxon>Tracheophyta</taxon>
        <taxon>Spermatophyta</taxon>
        <taxon>Magnoliopsida</taxon>
        <taxon>Liliopsida</taxon>
        <taxon>Poales</taxon>
        <taxon>Poaceae</taxon>
        <taxon>BOP clade</taxon>
        <taxon>Oryzoideae</taxon>
        <taxon>Oryzeae</taxon>
        <taxon>Oryzinae</taxon>
        <taxon>Oryza</taxon>
        <taxon>Oryza meyeriana</taxon>
    </lineage>
</organism>
<feature type="region of interest" description="Disordered" evidence="1">
    <location>
        <begin position="54"/>
        <end position="133"/>
    </location>
</feature>
<evidence type="ECO:0000313" key="2">
    <source>
        <dbReference type="EMBL" id="KAF0920432.1"/>
    </source>
</evidence>
<accession>A0A6G1E7H7</accession>
<gene>
    <name evidence="2" type="ORF">E2562_034904</name>
</gene>
<dbReference type="Proteomes" id="UP000479710">
    <property type="component" value="Unassembled WGS sequence"/>
</dbReference>
<keyword evidence="3" id="KW-1185">Reference proteome</keyword>
<comment type="caution">
    <text evidence="2">The sequence shown here is derived from an EMBL/GenBank/DDBJ whole genome shotgun (WGS) entry which is preliminary data.</text>
</comment>
<evidence type="ECO:0000256" key="1">
    <source>
        <dbReference type="SAM" id="MobiDB-lite"/>
    </source>
</evidence>
<protein>
    <submittedName>
        <fullName evidence="2">Uncharacterized protein</fullName>
    </submittedName>
</protein>
<dbReference type="EMBL" id="SPHZ02000005">
    <property type="protein sequence ID" value="KAF0920432.1"/>
    <property type="molecule type" value="Genomic_DNA"/>
</dbReference>
<name>A0A6G1E7H7_9ORYZ</name>